<keyword evidence="4" id="KW-1185">Reference proteome</keyword>
<dbReference type="PANTHER" id="PTHR33627:SF1">
    <property type="entry name" value="TRANSPOSASE"/>
    <property type="match status" value="1"/>
</dbReference>
<evidence type="ECO:0000313" key="3">
    <source>
        <dbReference type="EMBL" id="MCU4727142.1"/>
    </source>
</evidence>
<dbReference type="AlphaFoldDB" id="A0AAE3LF33"/>
<dbReference type="Proteomes" id="UP001209746">
    <property type="component" value="Unassembled WGS sequence"/>
</dbReference>
<evidence type="ECO:0000313" key="2">
    <source>
        <dbReference type="EMBL" id="MCU4717977.1"/>
    </source>
</evidence>
<evidence type="ECO:0000259" key="1">
    <source>
        <dbReference type="Pfam" id="PF01609"/>
    </source>
</evidence>
<protein>
    <submittedName>
        <fullName evidence="3">IS701 family transposase</fullName>
    </submittedName>
</protein>
<dbReference type="Pfam" id="PF01609">
    <property type="entry name" value="DDE_Tnp_1"/>
    <property type="match status" value="1"/>
</dbReference>
<dbReference type="PANTHER" id="PTHR33627">
    <property type="entry name" value="TRANSPOSASE"/>
    <property type="match status" value="1"/>
</dbReference>
<dbReference type="Proteomes" id="UP001208186">
    <property type="component" value="Unassembled WGS sequence"/>
</dbReference>
<dbReference type="InterPro" id="IPR039365">
    <property type="entry name" value="IS701-like"/>
</dbReference>
<organism evidence="3 5">
    <name type="scientific">Halapricum hydrolyticum</name>
    <dbReference type="NCBI Taxonomy" id="2979991"/>
    <lineage>
        <taxon>Archaea</taxon>
        <taxon>Methanobacteriati</taxon>
        <taxon>Methanobacteriota</taxon>
        <taxon>Stenosarchaea group</taxon>
        <taxon>Halobacteria</taxon>
        <taxon>Halobacteriales</taxon>
        <taxon>Haloarculaceae</taxon>
        <taxon>Halapricum</taxon>
    </lineage>
</organism>
<proteinExistence type="predicted"/>
<accession>A0AAE3LF33</accession>
<comment type="caution">
    <text evidence="3">The sequence shown here is derived from an EMBL/GenBank/DDBJ whole genome shotgun (WGS) entry which is preliminary data.</text>
</comment>
<dbReference type="GO" id="GO:0006313">
    <property type="term" value="P:DNA transposition"/>
    <property type="evidence" value="ECO:0007669"/>
    <property type="project" value="InterPro"/>
</dbReference>
<evidence type="ECO:0000313" key="5">
    <source>
        <dbReference type="Proteomes" id="UP001209746"/>
    </source>
</evidence>
<reference evidence="3" key="1">
    <citation type="submission" date="2023-02" db="EMBL/GenBank/DDBJ databases">
        <title>Enrichment on poylsaccharides allowed isolation of novel metabolic and taxonomic groups of Haloarchaea.</title>
        <authorList>
            <person name="Sorokin D.Y."/>
            <person name="Elcheninov A.G."/>
            <person name="Khizhniak T.V."/>
            <person name="Kolganova T.V."/>
            <person name="Kublanov I.V."/>
        </authorList>
    </citation>
    <scope>NUCLEOTIDE SEQUENCE</scope>
    <source>
        <strain evidence="2 4">HArc-curdl5-1</strain>
        <strain evidence="3">HArc-curdl7</strain>
    </source>
</reference>
<dbReference type="InterPro" id="IPR002559">
    <property type="entry name" value="Transposase_11"/>
</dbReference>
<dbReference type="SUPFAM" id="SSF53098">
    <property type="entry name" value="Ribonuclease H-like"/>
    <property type="match status" value="1"/>
</dbReference>
<dbReference type="GO" id="GO:0003677">
    <property type="term" value="F:DNA binding"/>
    <property type="evidence" value="ECO:0007669"/>
    <property type="project" value="InterPro"/>
</dbReference>
<dbReference type="EMBL" id="JAOPKC010000006">
    <property type="protein sequence ID" value="MCU4717977.1"/>
    <property type="molecule type" value="Genomic_DNA"/>
</dbReference>
<sequence length="390" mass="44653">MLPITSFLSCTEPIDQFECFSKRQKHHAKTYVTGLVAASNKTVQGISNIVLPAKSERALNKFLTEYDWDEEQLNRERLALLQQADDTRWSSEGVVIIDDTFTHKTGKKIPHAGKYYDHGIHSYIWGQNIVYALYADEKTTYPLGFRLYKKNDKRRIELAIELVDELIEIGVPADTYLFDMFYSTEEFVTHLEGYGKEWVSAVKSDARVSYGGDRIRVDALAERIDTVPRTVNGDTYHIWTQKREVGRLGEVKLLITEKESSDEDEEPSVKYIVSNKIDAPASHLIELYAMRWRVETFFRDTKQDLGFGDCELRHAAGASRHWHLLMLAYSLLKFGAAHSALGTILGHASSLRNDVKRSFRESVQNLLSWALTSPDRSIDELMQQIDGMFI</sequence>
<dbReference type="EMBL" id="JAOPKD010000007">
    <property type="protein sequence ID" value="MCU4727142.1"/>
    <property type="molecule type" value="Genomic_DNA"/>
</dbReference>
<dbReference type="InterPro" id="IPR012337">
    <property type="entry name" value="RNaseH-like_sf"/>
</dbReference>
<feature type="domain" description="Transposase IS4-like" evidence="1">
    <location>
        <begin position="90"/>
        <end position="331"/>
    </location>
</feature>
<name>A0AAE3LF33_9EURY</name>
<evidence type="ECO:0000313" key="4">
    <source>
        <dbReference type="Proteomes" id="UP001208186"/>
    </source>
</evidence>
<dbReference type="GO" id="GO:0004803">
    <property type="term" value="F:transposase activity"/>
    <property type="evidence" value="ECO:0007669"/>
    <property type="project" value="InterPro"/>
</dbReference>
<dbReference type="NCBIfam" id="NF033540">
    <property type="entry name" value="transpos_IS701"/>
    <property type="match status" value="1"/>
</dbReference>
<gene>
    <name evidence="3" type="ORF">OB914_09175</name>
    <name evidence="2" type="ORF">OB916_07835</name>
</gene>
<dbReference type="RefSeq" id="WP_315908742.1">
    <property type="nucleotide sequence ID" value="NZ_JAOPKC010000006.1"/>
</dbReference>